<dbReference type="AlphaFoldDB" id="A0A3L7K4Q5"/>
<evidence type="ECO:0000256" key="2">
    <source>
        <dbReference type="ARBA" id="ARBA00022722"/>
    </source>
</evidence>
<dbReference type="Gene3D" id="3.40.50.300">
    <property type="entry name" value="P-loop containing nucleotide triphosphate hydrolases"/>
    <property type="match status" value="4"/>
</dbReference>
<dbReference type="InterPro" id="IPR027417">
    <property type="entry name" value="P-loop_NTPase"/>
</dbReference>
<evidence type="ECO:0000256" key="14">
    <source>
        <dbReference type="HAMAP-Rule" id="MF_01452"/>
    </source>
</evidence>
<evidence type="ECO:0000256" key="7">
    <source>
        <dbReference type="ARBA" id="ARBA00022806"/>
    </source>
</evidence>
<keyword evidence="2 14" id="KW-0540">Nuclease</keyword>
<keyword evidence="4 14" id="KW-0547">Nucleotide-binding</keyword>
<feature type="binding site" evidence="14">
    <location>
        <position position="1128"/>
    </location>
    <ligand>
        <name>[4Fe-4S] cluster</name>
        <dbReference type="ChEBI" id="CHEBI:49883"/>
    </ligand>
</feature>
<feature type="domain" description="UvrD-like helicase C-terminal" evidence="15">
    <location>
        <begin position="277"/>
        <end position="583"/>
    </location>
</feature>
<feature type="binding site" evidence="14">
    <location>
        <position position="799"/>
    </location>
    <ligand>
        <name>[4Fe-4S] cluster</name>
        <dbReference type="ChEBI" id="CHEBI:49883"/>
    </ligand>
</feature>
<dbReference type="GO" id="GO:0005524">
    <property type="term" value="F:ATP binding"/>
    <property type="evidence" value="ECO:0007669"/>
    <property type="project" value="UniProtKB-UniRule"/>
</dbReference>
<accession>A0A3L7K4Q5</accession>
<organism evidence="16 17">
    <name type="scientific">Falsibacillus albus</name>
    <dbReference type="NCBI Taxonomy" id="2478915"/>
    <lineage>
        <taxon>Bacteria</taxon>
        <taxon>Bacillati</taxon>
        <taxon>Bacillota</taxon>
        <taxon>Bacilli</taxon>
        <taxon>Bacillales</taxon>
        <taxon>Bacillaceae</taxon>
        <taxon>Falsibacillus</taxon>
    </lineage>
</organism>
<dbReference type="InterPro" id="IPR011604">
    <property type="entry name" value="PDDEXK-like_dom_sf"/>
</dbReference>
<evidence type="ECO:0000256" key="8">
    <source>
        <dbReference type="ARBA" id="ARBA00022839"/>
    </source>
</evidence>
<evidence type="ECO:0000256" key="3">
    <source>
        <dbReference type="ARBA" id="ARBA00022723"/>
    </source>
</evidence>
<dbReference type="PANTHER" id="PTHR30591">
    <property type="entry name" value="RECBCD ENZYME SUBUNIT RECC"/>
    <property type="match status" value="1"/>
</dbReference>
<reference evidence="16 17" key="1">
    <citation type="submission" date="2018-10" db="EMBL/GenBank/DDBJ databases">
        <title>Falsibacillus sp. genome draft.</title>
        <authorList>
            <person name="Shi S."/>
        </authorList>
    </citation>
    <scope>NUCLEOTIDE SEQUENCE [LARGE SCALE GENOMIC DNA]</scope>
    <source>
        <strain evidence="16 17">GY 10110</strain>
    </source>
</reference>
<protein>
    <recommendedName>
        <fullName evidence="14">ATP-dependent helicase/deoxyribonuclease subunit B</fullName>
        <ecNumber evidence="14">3.1.-.-</ecNumber>
    </recommendedName>
    <alternativeName>
        <fullName evidence="14">ATP-dependent helicase/nuclease subunit AddB</fullName>
    </alternativeName>
</protein>
<dbReference type="NCBIfam" id="TIGR02773">
    <property type="entry name" value="addB_Gpos"/>
    <property type="match status" value="1"/>
</dbReference>
<dbReference type="GO" id="GO:0051539">
    <property type="term" value="F:4 iron, 4 sulfur cluster binding"/>
    <property type="evidence" value="ECO:0007669"/>
    <property type="project" value="UniProtKB-KW"/>
</dbReference>
<evidence type="ECO:0000256" key="11">
    <source>
        <dbReference type="ARBA" id="ARBA00023014"/>
    </source>
</evidence>
<keyword evidence="1 14" id="KW-0004">4Fe-4S</keyword>
<dbReference type="GO" id="GO:0008409">
    <property type="term" value="F:5'-3' exonuclease activity"/>
    <property type="evidence" value="ECO:0007669"/>
    <property type="project" value="UniProtKB-UniRule"/>
</dbReference>
<gene>
    <name evidence="14 16" type="primary">addB</name>
    <name evidence="16" type="ORF">D9X91_03600</name>
</gene>
<dbReference type="InterPro" id="IPR049035">
    <property type="entry name" value="ADDB_N"/>
</dbReference>
<feature type="binding site" evidence="14">
    <location>
        <position position="1119"/>
    </location>
    <ligand>
        <name>[4Fe-4S] cluster</name>
        <dbReference type="ChEBI" id="CHEBI:49883"/>
    </ligand>
</feature>
<name>A0A3L7K4Q5_9BACI</name>
<keyword evidence="8 14" id="KW-0269">Exonuclease</keyword>
<evidence type="ECO:0000256" key="9">
    <source>
        <dbReference type="ARBA" id="ARBA00022840"/>
    </source>
</evidence>
<dbReference type="Gene3D" id="6.10.140.1030">
    <property type="match status" value="1"/>
</dbReference>
<evidence type="ECO:0000259" key="15">
    <source>
        <dbReference type="PROSITE" id="PS51217"/>
    </source>
</evidence>
<dbReference type="Gene3D" id="3.90.320.10">
    <property type="match status" value="1"/>
</dbReference>
<comment type="caution">
    <text evidence="16">The sequence shown here is derived from an EMBL/GenBank/DDBJ whole genome shotgun (WGS) entry which is preliminary data.</text>
</comment>
<dbReference type="GO" id="GO:0004386">
    <property type="term" value="F:helicase activity"/>
    <property type="evidence" value="ECO:0007669"/>
    <property type="project" value="UniProtKB-KW"/>
</dbReference>
<dbReference type="InterPro" id="IPR014017">
    <property type="entry name" value="DNA_helicase_UvrD-like_C"/>
</dbReference>
<dbReference type="InterPro" id="IPR014140">
    <property type="entry name" value="DNA_helicase_suAddB"/>
</dbReference>
<evidence type="ECO:0000256" key="6">
    <source>
        <dbReference type="ARBA" id="ARBA00022801"/>
    </source>
</evidence>
<keyword evidence="17" id="KW-1185">Reference proteome</keyword>
<keyword evidence="12 14" id="KW-0238">DNA-binding</keyword>
<evidence type="ECO:0000256" key="10">
    <source>
        <dbReference type="ARBA" id="ARBA00023004"/>
    </source>
</evidence>
<comment type="miscellaneous">
    <text evidence="14">Despite having conserved helicase domains, this subunit does not have helicase activity.</text>
</comment>
<evidence type="ECO:0000256" key="4">
    <source>
        <dbReference type="ARBA" id="ARBA00022741"/>
    </source>
</evidence>
<dbReference type="EMBL" id="RCVZ01000002">
    <property type="protein sequence ID" value="RLQ97249.1"/>
    <property type="molecule type" value="Genomic_DNA"/>
</dbReference>
<dbReference type="InterPro" id="IPR038726">
    <property type="entry name" value="PDDEXK_AddAB-type"/>
</dbReference>
<comment type="function">
    <text evidence="14">The heterodimer acts as both an ATP-dependent DNA helicase and an ATP-dependent, dual-direction single-stranded exonuclease. Recognizes the chi site generating a DNA molecule suitable for the initiation of homologous recombination. The AddB subunit has 5' -&gt; 3' nuclease activity but not helicase activity.</text>
</comment>
<proteinExistence type="inferred from homology"/>
<dbReference type="GO" id="GO:0046872">
    <property type="term" value="F:metal ion binding"/>
    <property type="evidence" value="ECO:0007669"/>
    <property type="project" value="UniProtKB-KW"/>
</dbReference>
<dbReference type="EC" id="3.1.-.-" evidence="14"/>
<keyword evidence="10 14" id="KW-0408">Iron</keyword>
<evidence type="ECO:0000256" key="1">
    <source>
        <dbReference type="ARBA" id="ARBA00022485"/>
    </source>
</evidence>
<evidence type="ECO:0000256" key="5">
    <source>
        <dbReference type="ARBA" id="ARBA00022763"/>
    </source>
</evidence>
<dbReference type="GO" id="GO:0003690">
    <property type="term" value="F:double-stranded DNA binding"/>
    <property type="evidence" value="ECO:0007669"/>
    <property type="project" value="UniProtKB-UniRule"/>
</dbReference>
<keyword evidence="7 14" id="KW-0347">Helicase</keyword>
<evidence type="ECO:0000313" key="17">
    <source>
        <dbReference type="Proteomes" id="UP000276770"/>
    </source>
</evidence>
<comment type="similarity">
    <text evidence="14">Belongs to the helicase family. AddB/RexB type 1 subfamily.</text>
</comment>
<dbReference type="FunFam" id="3.90.320.10:FF:000006">
    <property type="entry name" value="ATP-dependent helicase/deoxyribonuclease subunit B"/>
    <property type="match status" value="1"/>
</dbReference>
<comment type="cofactor">
    <cofactor evidence="14">
        <name>Mg(2+)</name>
        <dbReference type="ChEBI" id="CHEBI:18420"/>
    </cofactor>
</comment>
<keyword evidence="13 14" id="KW-0234">DNA repair</keyword>
<dbReference type="OrthoDB" id="9758506at2"/>
<keyword evidence="9 14" id="KW-0067">ATP-binding</keyword>
<evidence type="ECO:0000256" key="13">
    <source>
        <dbReference type="ARBA" id="ARBA00023204"/>
    </source>
</evidence>
<sequence length="1168" mass="134341">MSVRFILGRSGAGKTSYVFDEMAASLEAKPNGAPIIYLVPDQMTFLSEYRLAKSPNLNGMIRAQVFSFTRLAWRVLQETGGMGRYHLSSAGLNMLIRKIIEEQKEQLKLFGRAADKNGFVQHIESVLTEFKRYCVEPEELMIKQEELANEGYHQSLVDKLHDLELIYTKFEETLLDKYIDSEDYFRLLAESIRHSPYLQSAEIYIDGFHSFTPQEYLVIEELMKTCPNVSIALTLDKPYRFATPDDLDLFRMTGETYESLYQIASALGIPLEEKVMESSLRYEGNSLLHLERNFEHRPAIPFQGELDIELWQASNRRSEIEGIARKIRSLIQESNYRYQDIAILVRNGHDYQDVFETIFYDYDIPYFIDQKRPMLNHPLIELIRSTIEILNSNWRYEPVFRAVKTDLLFPLNSRDQGLREKMDRLENYVLANGIKGSQWTNKNRWVYRRFRGLELTDVPQTDQERSIEHEINELRLFISAPILRLSRRLKKASAGRDFGEALFLFLEELDIPSKLEKLRMDAEEKGNLVLAREHDQAWNAVIELLDQFVEMVGSERFTLKKFSTVLDSGLESMKFSIVPPAMDQVIIANLELSRLSEVKAAFVIGLNDGIMPAKISEEGVFADDDRERLFQSGIMVGPSSRRKLLDEDFIAYKAFTTPSRHLFLSYPLANEEGRALLPSPYIKRLKEMFPGIDEKMIVNDPADLFSSEQLEYISHPNVSIAYLTTQLQLKKNHYPIAGFWWDVYNFYMEHPQWHSKAKHILSSLYFQNKAKPISEAASKELYGEEILASVSRMEMFHGCPFSHFARHGLKLQDREIFRLEAPDIGEMFHGALKWIADEVTRLNLSWSSLSQEQCTMLAKEAVNVLAPKLQHQILLSSNRHHYIKKKLENVISRASIVLSQHAKASGFAPIGLELGFGPKGSLPPFTFTLKNGIKMALQGRIDRIDKSENQQGTFLRVIDYKSSAKSLDYTEVYYGLALQMLTYLDIAITHSKHLVGTEALPAGVLYFHVHNPVVKANSFMTMEEIEQEIYKSFKMKGLILDDPDIVRLMDRTLESGSSEVISAGLKKDGTLTANSQSASKEDLQYMRKYVRKIYEKTGNDITSGLVDIAPYKLKDRTPCQFCSFKPVCQFDQSMEGNQFRILPQHKQDEIMANIREEVDEDGQITDTN</sequence>
<dbReference type="SUPFAM" id="SSF52540">
    <property type="entry name" value="P-loop containing nucleoside triphosphate hydrolases"/>
    <property type="match status" value="1"/>
</dbReference>
<comment type="cofactor">
    <cofactor evidence="14">
        <name>[4Fe-4S] cluster</name>
        <dbReference type="ChEBI" id="CHEBI:49883"/>
    </cofactor>
    <text evidence="14">Binds 1 [4Fe-4S] cluster.</text>
</comment>
<dbReference type="Pfam" id="PF12705">
    <property type="entry name" value="PDDEXK_1"/>
    <property type="match status" value="1"/>
</dbReference>
<evidence type="ECO:0000256" key="12">
    <source>
        <dbReference type="ARBA" id="ARBA00023125"/>
    </source>
</evidence>
<dbReference type="HAMAP" id="MF_01452">
    <property type="entry name" value="AddB_type1"/>
    <property type="match status" value="1"/>
</dbReference>
<dbReference type="RefSeq" id="WP_121679199.1">
    <property type="nucleotide sequence ID" value="NZ_RCVZ01000002.1"/>
</dbReference>
<keyword evidence="3 14" id="KW-0479">Metal-binding</keyword>
<dbReference type="Proteomes" id="UP000276770">
    <property type="component" value="Unassembled WGS sequence"/>
</dbReference>
<dbReference type="Pfam" id="PF21445">
    <property type="entry name" value="ADDB_N"/>
    <property type="match status" value="1"/>
</dbReference>
<dbReference type="PROSITE" id="PS51217">
    <property type="entry name" value="UVRD_HELICASE_CTER"/>
    <property type="match status" value="1"/>
</dbReference>
<comment type="subunit">
    <text evidence="14">Heterodimer of AddA and AddB.</text>
</comment>
<keyword evidence="6 14" id="KW-0378">Hydrolase</keyword>
<keyword evidence="5 14" id="KW-0227">DNA damage</keyword>
<dbReference type="GO" id="GO:0000724">
    <property type="term" value="P:double-strand break repair via homologous recombination"/>
    <property type="evidence" value="ECO:0007669"/>
    <property type="project" value="UniProtKB-UniRule"/>
</dbReference>
<evidence type="ECO:0000313" key="16">
    <source>
        <dbReference type="EMBL" id="RLQ97249.1"/>
    </source>
</evidence>
<feature type="binding site" evidence="14">
    <location>
        <position position="1122"/>
    </location>
    <ligand>
        <name>[4Fe-4S] cluster</name>
        <dbReference type="ChEBI" id="CHEBI:49883"/>
    </ligand>
</feature>
<keyword evidence="11 14" id="KW-0411">Iron-sulfur</keyword>
<dbReference type="PANTHER" id="PTHR30591:SF1">
    <property type="entry name" value="RECBCD ENZYME SUBUNIT RECC"/>
    <property type="match status" value="1"/>
</dbReference>